<organism evidence="1 2">
    <name type="scientific">Myxozyma melibiosi</name>
    <dbReference type="NCBI Taxonomy" id="54550"/>
    <lineage>
        <taxon>Eukaryota</taxon>
        <taxon>Fungi</taxon>
        <taxon>Dikarya</taxon>
        <taxon>Ascomycota</taxon>
        <taxon>Saccharomycotina</taxon>
        <taxon>Lipomycetes</taxon>
        <taxon>Lipomycetales</taxon>
        <taxon>Lipomycetaceae</taxon>
        <taxon>Myxozyma</taxon>
    </lineage>
</organism>
<comment type="caution">
    <text evidence="1">The sequence shown here is derived from an EMBL/GenBank/DDBJ whole genome shotgun (WGS) entry which is preliminary data.</text>
</comment>
<dbReference type="PANTHER" id="PTHR28110">
    <property type="entry name" value="TRANSMEMBRANE PROTEIN"/>
    <property type="match status" value="1"/>
</dbReference>
<evidence type="ECO:0000313" key="2">
    <source>
        <dbReference type="Proteomes" id="UP001498771"/>
    </source>
</evidence>
<feature type="non-terminal residue" evidence="1">
    <location>
        <position position="1"/>
    </location>
</feature>
<protein>
    <recommendedName>
        <fullName evidence="3">DUF218 domain-containing protein</fullName>
    </recommendedName>
</protein>
<feature type="non-terminal residue" evidence="1">
    <location>
        <position position="230"/>
    </location>
</feature>
<evidence type="ECO:0000313" key="1">
    <source>
        <dbReference type="EMBL" id="KAK7207189.1"/>
    </source>
</evidence>
<name>A0ABR1FBG5_9ASCO</name>
<gene>
    <name evidence="1" type="ORF">BZA70DRAFT_230508</name>
</gene>
<dbReference type="RefSeq" id="XP_064770222.1">
    <property type="nucleotide sequence ID" value="XM_064910240.1"/>
</dbReference>
<dbReference type="InterPro" id="IPR055323">
    <property type="entry name" value="C57A10.07/YOR238W"/>
</dbReference>
<evidence type="ECO:0008006" key="3">
    <source>
        <dbReference type="Google" id="ProtNLM"/>
    </source>
</evidence>
<reference evidence="1 2" key="1">
    <citation type="submission" date="2024-03" db="EMBL/GenBank/DDBJ databases">
        <title>Genome-scale model development and genomic sequencing of the oleaginous clade Lipomyces.</title>
        <authorList>
            <consortium name="Lawrence Berkeley National Laboratory"/>
            <person name="Czajka J.J."/>
            <person name="Han Y."/>
            <person name="Kim J."/>
            <person name="Mondo S.J."/>
            <person name="Hofstad B.A."/>
            <person name="Robles A."/>
            <person name="Haridas S."/>
            <person name="Riley R."/>
            <person name="LaButti K."/>
            <person name="Pangilinan J."/>
            <person name="Andreopoulos W."/>
            <person name="Lipzen A."/>
            <person name="Yan J."/>
            <person name="Wang M."/>
            <person name="Ng V."/>
            <person name="Grigoriev I.V."/>
            <person name="Spatafora J.W."/>
            <person name="Magnuson J.K."/>
            <person name="Baker S.E."/>
            <person name="Pomraning K.R."/>
        </authorList>
    </citation>
    <scope>NUCLEOTIDE SEQUENCE [LARGE SCALE GENOMIC DNA]</scope>
    <source>
        <strain evidence="1 2">Phaff 52-87</strain>
    </source>
</reference>
<dbReference type="EMBL" id="JBBJBU010000001">
    <property type="protein sequence ID" value="KAK7207189.1"/>
    <property type="molecule type" value="Genomic_DNA"/>
</dbReference>
<keyword evidence="2" id="KW-1185">Reference proteome</keyword>
<proteinExistence type="predicted"/>
<dbReference type="Proteomes" id="UP001498771">
    <property type="component" value="Unassembled WGS sequence"/>
</dbReference>
<accession>A0ABR1FBG5</accession>
<dbReference type="GeneID" id="90035752"/>
<sequence length="230" mass="25856">NLIVVSCHAVWTGGVGEGLVESEWLLQPVQQGQQKTFVEHIDRGISALKADPLAVLIFSGGQTNSAAGPISEAQSYYSRGLLSSDTDDFSLRVTTEEFARDSYENLLFSLCRFHEFTGLYPSSVTVISYDFKKERFTKLHRAAIRFPEVDFHFIGIDPPGTPPVEGEQQNAFKPFTSDMYGCINPTLVAKRVERNPFRRRTPYFESCPELNPLMNFCDPDGKVYEGSLPW</sequence>
<dbReference type="PANTHER" id="PTHR28110:SF1">
    <property type="entry name" value="TRANSMEMBRANE PROTEIN"/>
    <property type="match status" value="1"/>
</dbReference>